<gene>
    <name evidence="14" type="ORF">CB0940_05045</name>
    <name evidence="15" type="ORF">RHO25_006970</name>
</gene>
<proteinExistence type="inferred from homology"/>
<feature type="transmembrane region" description="Helical" evidence="11">
    <location>
        <begin position="959"/>
        <end position="981"/>
    </location>
</feature>
<feature type="domain" description="ABC transmembrane type-1" evidence="13">
    <location>
        <begin position="737"/>
        <end position="1022"/>
    </location>
</feature>
<sequence length="1308" mass="143061">MEQRDTNLSPSASASPQQTKRGPRQIGLWRILSYATPTHRWMLAATALLSAINGSMLPLMNVVFGRVVQRFNRYFEPNSDFSERHFRREIDRLALYIVYLFIGKLLMSFVSKYVFRHVGIVLCAALRKAYFTALFDQPVRAIDNLKPGSATFALTTVVTTIQNALADKLEVLIESLGLIIAAYMVGFWHSWALTLASTSLTLLALISYGFIGPAINKLDVAAIEVDAKAAAEASNAYRGIRVVKSLGAEDAMTARYAAWTREGRRQGLKKSPWVGVLFGLYFFCAYANIALTFWLGLKLYVRGMINDIGDIVTVLFSLIAIMPAVGGLAPLMIGINRAVAGAKVLFDLIDAEALKPGGLTAPEVDVNADLHLKNVCFSYPGRPDTRILRDLCLTISSGQSTAIVGSSGCGKSTIVALLERWYDLSERNHPPSAQDDDENATANTPVATVLQNTGTICLGHHNLETLDRRWWRSQIGLVEQQSILFDESIYENVARGLAGSTWQDAEESKKRELVEEACKDAYAHNFVTRLSKGYETIVGEGGVKLSGGQRQRLAIARCIVKRPAILIFDEATSSIDVHSERIVDQAIDRISKGRTTIIIAHRLSTIQRADQIVVLDRGTVVEQGPREELAQRVDGKFYELVSTQQVRNANANGEDAIIEDEILGGNVVEELSEKGSQPSASDYDEKTKDRSASIAVRSVHSSSQDGKAPSQRSKGYLRSLGRLIHSMRHHRVSYLCVLAGAVGAGGAVSAQSVIIANFVVAFQHTGHKLFSDGNKWALMALVLAIVVTSCYAVLGFGSNSLSIDVSSSYRQKYYEAMLRQGIPWHDNEEMSSDSLVSRLSNDPQQLQEVSGPNMVLPLVGVFTLTGSMILSLVVGWKLTLVTMVAALPIVLIASITRNRYEQYFESFNARVFIESGRHAAESIRAFRTVISLTLEKPTVMQYHELLKDHVGRALSRARLVALVFALANSLEFCCIALTFWYGGRLLATREYDVLQFIVVYTAIVQGGQTAGLFLSLGPNLSQASPALNRIVNMCVRLADLVTPSSGTDATPSSSEAGACIKFSNVDFTYSSQHRPVLRNLSLDISAGEYVSFVGPSGSGKTTILSLIQHFYLPSRGSILIDGKDLSDMPDADLRRMCALVSQEPALFEGTVRDNLTLGLSWSATDAEVVEAAKAAEIHEFITSLPHAYDTVLSAVLHGNMSGGQKQRMCIARALLRRPRLLLLDEATSSLDSQNEAAIQRAIESMASTGKLTIIAVAHRLATVQNSHRIFVVGDQGAIVEEGKHDDLLRRKGVYWEMCEAQAAFTTGS</sequence>
<dbReference type="PANTHER" id="PTHR43394:SF11">
    <property type="entry name" value="ATP-BINDING CASSETTE TRANSPORTER"/>
    <property type="match status" value="1"/>
</dbReference>
<dbReference type="EMBL" id="CP134187">
    <property type="protein sequence ID" value="WPB02336.1"/>
    <property type="molecule type" value="Genomic_DNA"/>
</dbReference>
<evidence type="ECO:0000313" key="15">
    <source>
        <dbReference type="EMBL" id="WPB02336.1"/>
    </source>
</evidence>
<dbReference type="PROSITE" id="PS00211">
    <property type="entry name" value="ABC_TRANSPORTER_1"/>
    <property type="match status" value="2"/>
</dbReference>
<dbReference type="InterPro" id="IPR011527">
    <property type="entry name" value="ABC1_TM_dom"/>
</dbReference>
<keyword evidence="4 11" id="KW-0812">Transmembrane</keyword>
<evidence type="ECO:0000256" key="5">
    <source>
        <dbReference type="ARBA" id="ARBA00022737"/>
    </source>
</evidence>
<organism evidence="14 16">
    <name type="scientific">Cercospora beticola</name>
    <name type="common">Sugarbeet leaf spot fungus</name>
    <dbReference type="NCBI Taxonomy" id="122368"/>
    <lineage>
        <taxon>Eukaryota</taxon>
        <taxon>Fungi</taxon>
        <taxon>Dikarya</taxon>
        <taxon>Ascomycota</taxon>
        <taxon>Pezizomycotina</taxon>
        <taxon>Dothideomycetes</taxon>
        <taxon>Dothideomycetidae</taxon>
        <taxon>Mycosphaerellales</taxon>
        <taxon>Mycosphaerellaceae</taxon>
        <taxon>Cercospora</taxon>
    </lineage>
</organism>
<keyword evidence="17" id="KW-1185">Reference proteome</keyword>
<dbReference type="GO" id="GO:0090374">
    <property type="term" value="P:oligopeptide export from mitochondrion"/>
    <property type="evidence" value="ECO:0007669"/>
    <property type="project" value="TreeGrafter"/>
</dbReference>
<accession>A0A2G5HKM1</accession>
<evidence type="ECO:0000313" key="14">
    <source>
        <dbReference type="EMBL" id="PIA93065.1"/>
    </source>
</evidence>
<comment type="similarity">
    <text evidence="2">Belongs to the ABC transporter superfamily. ABCB family. Multidrug resistance exporter (TC 3.A.1.201) subfamily.</text>
</comment>
<feature type="transmembrane region" description="Helical" evidence="11">
    <location>
        <begin position="41"/>
        <end position="64"/>
    </location>
</feature>
<evidence type="ECO:0000256" key="8">
    <source>
        <dbReference type="ARBA" id="ARBA00022989"/>
    </source>
</evidence>
<dbReference type="Gene3D" id="1.20.1560.10">
    <property type="entry name" value="ABC transporter type 1, transmembrane domain"/>
    <property type="match status" value="1"/>
</dbReference>
<evidence type="ECO:0000313" key="16">
    <source>
        <dbReference type="Proteomes" id="UP000230605"/>
    </source>
</evidence>
<dbReference type="SUPFAM" id="SSF90123">
    <property type="entry name" value="ABC transporter transmembrane region"/>
    <property type="match status" value="2"/>
</dbReference>
<dbReference type="PANTHER" id="PTHR43394">
    <property type="entry name" value="ATP-DEPENDENT PERMEASE MDL1, MITOCHONDRIAL"/>
    <property type="match status" value="1"/>
</dbReference>
<dbReference type="PROSITE" id="PS50929">
    <property type="entry name" value="ABC_TM1F"/>
    <property type="match status" value="2"/>
</dbReference>
<dbReference type="SUPFAM" id="SSF52540">
    <property type="entry name" value="P-loop containing nucleoside triphosphate hydrolases"/>
    <property type="match status" value="2"/>
</dbReference>
<dbReference type="Proteomes" id="UP001302367">
    <property type="component" value="Chromosome 4"/>
</dbReference>
<dbReference type="InterPro" id="IPR017871">
    <property type="entry name" value="ABC_transporter-like_CS"/>
</dbReference>
<evidence type="ECO:0000256" key="4">
    <source>
        <dbReference type="ARBA" id="ARBA00022692"/>
    </source>
</evidence>
<dbReference type="GO" id="GO:0016887">
    <property type="term" value="F:ATP hydrolysis activity"/>
    <property type="evidence" value="ECO:0007669"/>
    <property type="project" value="InterPro"/>
</dbReference>
<evidence type="ECO:0000256" key="1">
    <source>
        <dbReference type="ARBA" id="ARBA00004141"/>
    </source>
</evidence>
<comment type="subcellular location">
    <subcellularLocation>
        <location evidence="1">Membrane</location>
        <topology evidence="1">Multi-pass membrane protein</topology>
    </subcellularLocation>
</comment>
<evidence type="ECO:0000256" key="10">
    <source>
        <dbReference type="SAM" id="MobiDB-lite"/>
    </source>
</evidence>
<reference evidence="15 17" key="2">
    <citation type="submission" date="2023-09" db="EMBL/GenBank/DDBJ databases">
        <title>Complete-Gapless Cercospora beticola genome.</title>
        <authorList>
            <person name="Wyatt N.A."/>
            <person name="Spanner R.E."/>
            <person name="Bolton M.D."/>
        </authorList>
    </citation>
    <scope>NUCLEOTIDE SEQUENCE [LARGE SCALE GENOMIC DNA]</scope>
    <source>
        <strain evidence="15">Cb09-40</strain>
    </source>
</reference>
<feature type="domain" description="ABC transmembrane type-1" evidence="13">
    <location>
        <begin position="44"/>
        <end position="337"/>
    </location>
</feature>
<evidence type="ECO:0000256" key="6">
    <source>
        <dbReference type="ARBA" id="ARBA00022741"/>
    </source>
</evidence>
<feature type="transmembrane region" description="Helical" evidence="11">
    <location>
        <begin position="93"/>
        <end position="115"/>
    </location>
</feature>
<dbReference type="Pfam" id="PF00664">
    <property type="entry name" value="ABC_membrane"/>
    <property type="match status" value="2"/>
</dbReference>
<feature type="region of interest" description="Disordered" evidence="10">
    <location>
        <begin position="694"/>
        <end position="713"/>
    </location>
</feature>
<dbReference type="EMBL" id="LKMD01000105">
    <property type="protein sequence ID" value="PIA93065.1"/>
    <property type="molecule type" value="Genomic_DNA"/>
</dbReference>
<dbReference type="InterPro" id="IPR027417">
    <property type="entry name" value="P-loop_NTPase"/>
</dbReference>
<feature type="compositionally biased region" description="Polar residues" evidence="10">
    <location>
        <begin position="1"/>
        <end position="20"/>
    </location>
</feature>
<feature type="transmembrane region" description="Helical" evidence="11">
    <location>
        <begin position="776"/>
        <end position="797"/>
    </location>
</feature>
<dbReference type="SMART" id="SM00382">
    <property type="entry name" value="AAA"/>
    <property type="match status" value="2"/>
</dbReference>
<feature type="transmembrane region" description="Helical" evidence="11">
    <location>
        <begin position="854"/>
        <end position="872"/>
    </location>
</feature>
<dbReference type="OrthoDB" id="6500128at2759"/>
<evidence type="ECO:0000256" key="3">
    <source>
        <dbReference type="ARBA" id="ARBA00022448"/>
    </source>
</evidence>
<dbReference type="CDD" id="cd18578">
    <property type="entry name" value="ABC_6TM_Pgp_ABCB1_D2_like"/>
    <property type="match status" value="1"/>
</dbReference>
<name>A0A2G5HKM1_CERBT</name>
<dbReference type="CDD" id="cd18577">
    <property type="entry name" value="ABC_6TM_Pgp_ABCB1_D1_like"/>
    <property type="match status" value="1"/>
</dbReference>
<evidence type="ECO:0000313" key="17">
    <source>
        <dbReference type="Proteomes" id="UP001302367"/>
    </source>
</evidence>
<dbReference type="FunFam" id="3.40.50.300:FF:000913">
    <property type="entry name" value="ABC multidrug transporter SitT"/>
    <property type="match status" value="1"/>
</dbReference>
<feature type="region of interest" description="Disordered" evidence="10">
    <location>
        <begin position="1"/>
        <end position="22"/>
    </location>
</feature>
<feature type="transmembrane region" description="Helical" evidence="11">
    <location>
        <begin position="732"/>
        <end position="756"/>
    </location>
</feature>
<dbReference type="Proteomes" id="UP000230605">
    <property type="component" value="Chromosome 4"/>
</dbReference>
<feature type="transmembrane region" description="Helical" evidence="11">
    <location>
        <begin position="273"/>
        <end position="296"/>
    </location>
</feature>
<feature type="compositionally biased region" description="Polar residues" evidence="10">
    <location>
        <begin position="699"/>
        <end position="713"/>
    </location>
</feature>
<evidence type="ECO:0000259" key="13">
    <source>
        <dbReference type="PROSITE" id="PS50929"/>
    </source>
</evidence>
<dbReference type="Gene3D" id="3.40.50.300">
    <property type="entry name" value="P-loop containing nucleotide triphosphate hydrolases"/>
    <property type="match status" value="2"/>
</dbReference>
<evidence type="ECO:0000256" key="7">
    <source>
        <dbReference type="ARBA" id="ARBA00022840"/>
    </source>
</evidence>
<dbReference type="InterPro" id="IPR003439">
    <property type="entry name" value="ABC_transporter-like_ATP-bd"/>
</dbReference>
<dbReference type="GO" id="GO:0005743">
    <property type="term" value="C:mitochondrial inner membrane"/>
    <property type="evidence" value="ECO:0007669"/>
    <property type="project" value="TreeGrafter"/>
</dbReference>
<feature type="transmembrane region" description="Helical" evidence="11">
    <location>
        <begin position="191"/>
        <end position="211"/>
    </location>
</feature>
<keyword evidence="9 11" id="KW-0472">Membrane</keyword>
<protein>
    <submittedName>
        <fullName evidence="14">Multidrug resistance protein 1B</fullName>
    </submittedName>
</protein>
<feature type="domain" description="ABC transporter" evidence="12">
    <location>
        <begin position="1060"/>
        <end position="1300"/>
    </location>
</feature>
<evidence type="ECO:0000256" key="2">
    <source>
        <dbReference type="ARBA" id="ARBA00007577"/>
    </source>
</evidence>
<evidence type="ECO:0000259" key="12">
    <source>
        <dbReference type="PROSITE" id="PS50893"/>
    </source>
</evidence>
<keyword evidence="7" id="KW-0067">ATP-binding</keyword>
<keyword evidence="6" id="KW-0547">Nucleotide-binding</keyword>
<keyword evidence="3" id="KW-0813">Transport</keyword>
<feature type="transmembrane region" description="Helical" evidence="11">
    <location>
        <begin position="878"/>
        <end position="896"/>
    </location>
</feature>
<dbReference type="PROSITE" id="PS50893">
    <property type="entry name" value="ABC_TRANSPORTER_2"/>
    <property type="match status" value="2"/>
</dbReference>
<feature type="domain" description="ABC transporter" evidence="12">
    <location>
        <begin position="370"/>
        <end position="642"/>
    </location>
</feature>
<evidence type="ECO:0000256" key="9">
    <source>
        <dbReference type="ARBA" id="ARBA00023136"/>
    </source>
</evidence>
<dbReference type="Pfam" id="PF00005">
    <property type="entry name" value="ABC_tran"/>
    <property type="match status" value="2"/>
</dbReference>
<keyword evidence="8 11" id="KW-1133">Transmembrane helix</keyword>
<dbReference type="FunFam" id="3.40.50.300:FF:000836">
    <property type="entry name" value="ABC transporter B family member 25"/>
    <property type="match status" value="1"/>
</dbReference>
<dbReference type="InterPro" id="IPR036640">
    <property type="entry name" value="ABC1_TM_sf"/>
</dbReference>
<evidence type="ECO:0000256" key="11">
    <source>
        <dbReference type="SAM" id="Phobius"/>
    </source>
</evidence>
<reference evidence="14 16" key="1">
    <citation type="submission" date="2015-10" db="EMBL/GenBank/DDBJ databases">
        <title>The cercosporin biosynthetic gene cluster was horizontally transferred to several fungal lineages and shown to be expanded in Cercospora beticola based on microsynteny with recipient genomes.</title>
        <authorList>
            <person name="De Jonge R."/>
            <person name="Ebert M.K."/>
            <person name="Suttle J.C."/>
            <person name="Jurick Ii W.M."/>
            <person name="Secor G.A."/>
            <person name="Thomma B.P."/>
            <person name="Van De Peer Y."/>
            <person name="Bolton M.D."/>
        </authorList>
    </citation>
    <scope>NUCLEOTIDE SEQUENCE [LARGE SCALE GENOMIC DNA]</scope>
    <source>
        <strain evidence="14 16">09-40</strain>
    </source>
</reference>
<dbReference type="GO" id="GO:0005524">
    <property type="term" value="F:ATP binding"/>
    <property type="evidence" value="ECO:0007669"/>
    <property type="project" value="UniProtKB-KW"/>
</dbReference>
<keyword evidence="5" id="KW-0677">Repeat</keyword>
<feature type="transmembrane region" description="Helical" evidence="11">
    <location>
        <begin position="308"/>
        <end position="333"/>
    </location>
</feature>
<dbReference type="InterPro" id="IPR003593">
    <property type="entry name" value="AAA+_ATPase"/>
</dbReference>
<dbReference type="GO" id="GO:0015421">
    <property type="term" value="F:ABC-type oligopeptide transporter activity"/>
    <property type="evidence" value="ECO:0007669"/>
    <property type="project" value="TreeGrafter"/>
</dbReference>
<dbReference type="InterPro" id="IPR039421">
    <property type="entry name" value="Type_1_exporter"/>
</dbReference>